<feature type="compositionally biased region" description="Polar residues" evidence="1">
    <location>
        <begin position="1001"/>
        <end position="1010"/>
    </location>
</feature>
<feature type="compositionally biased region" description="Polar residues" evidence="1">
    <location>
        <begin position="1504"/>
        <end position="1513"/>
    </location>
</feature>
<feature type="compositionally biased region" description="Low complexity" evidence="1">
    <location>
        <begin position="1335"/>
        <end position="1350"/>
    </location>
</feature>
<feature type="compositionally biased region" description="Polar residues" evidence="1">
    <location>
        <begin position="603"/>
        <end position="612"/>
    </location>
</feature>
<feature type="region of interest" description="Disordered" evidence="1">
    <location>
        <begin position="891"/>
        <end position="1153"/>
    </location>
</feature>
<feature type="compositionally biased region" description="Low complexity" evidence="1">
    <location>
        <begin position="613"/>
        <end position="626"/>
    </location>
</feature>
<dbReference type="Pfam" id="PF09764">
    <property type="entry name" value="Nt_Gln_amidase"/>
    <property type="match status" value="1"/>
</dbReference>
<feature type="region of interest" description="Disordered" evidence="1">
    <location>
        <begin position="182"/>
        <end position="270"/>
    </location>
</feature>
<evidence type="ECO:0000259" key="2">
    <source>
        <dbReference type="Pfam" id="PF09764"/>
    </source>
</evidence>
<feature type="compositionally biased region" description="Polar residues" evidence="1">
    <location>
        <begin position="490"/>
        <end position="505"/>
    </location>
</feature>
<feature type="compositionally biased region" description="Low complexity" evidence="1">
    <location>
        <begin position="920"/>
        <end position="934"/>
    </location>
</feature>
<proteinExistence type="predicted"/>
<gene>
    <name evidence="3" type="ORF">SCHCODRAFT_256095</name>
</gene>
<organism evidence="4">
    <name type="scientific">Schizophyllum commune (strain H4-8 / FGSC 9210)</name>
    <name type="common">Split gill fungus</name>
    <dbReference type="NCBI Taxonomy" id="578458"/>
    <lineage>
        <taxon>Eukaryota</taxon>
        <taxon>Fungi</taxon>
        <taxon>Dikarya</taxon>
        <taxon>Basidiomycota</taxon>
        <taxon>Agaricomycotina</taxon>
        <taxon>Agaricomycetes</taxon>
        <taxon>Agaricomycetidae</taxon>
        <taxon>Agaricales</taxon>
        <taxon>Schizophyllaceae</taxon>
        <taxon>Schizophyllum</taxon>
    </lineage>
</organism>
<feature type="region of interest" description="Disordered" evidence="1">
    <location>
        <begin position="1712"/>
        <end position="1735"/>
    </location>
</feature>
<feature type="compositionally biased region" description="Polar residues" evidence="1">
    <location>
        <begin position="330"/>
        <end position="340"/>
    </location>
</feature>
<feature type="region of interest" description="Disordered" evidence="1">
    <location>
        <begin position="434"/>
        <end position="456"/>
    </location>
</feature>
<dbReference type="InterPro" id="IPR023128">
    <property type="entry name" value="Prot_N_Gln_amidohydro_ab_roll"/>
</dbReference>
<feature type="compositionally biased region" description="Low complexity" evidence="1">
    <location>
        <begin position="805"/>
        <end position="819"/>
    </location>
</feature>
<feature type="compositionally biased region" description="Low complexity" evidence="1">
    <location>
        <begin position="586"/>
        <end position="596"/>
    </location>
</feature>
<feature type="compositionally biased region" description="Basic and acidic residues" evidence="1">
    <location>
        <begin position="1094"/>
        <end position="1111"/>
    </location>
</feature>
<sequence>MPVVWDYHVVALLLPRKDPARTSTGEVQEQHSEVTVQAWIYDFDSRIPTPVLLEEYLSGTFNEGVPEQFQSFRAKYLRIRLRGLGAWKRSDAKRQQVSLEVHLAQIREQHDGRLSPGALPQLPQLPPESDFRTSLILPDLSRRFTLLRESIDAEELRSRFAEQRARNAEFQVSPEEEDMILETLGRIRSPKRKTNQGSNDHDMSTSMSMSDDGRFSQFSGFTPSITSTPQKVPSSSTLGSEFSNNAEQGSALSNGTHSSPSTPRSVKRYSNNFFGSNKFKDYSYIRETQRARLNSQDSSTSARRPNRTGQTLTVTRDEDPFLAGPRSAPPYTSTQYDQPTKATLRLGKRASIALQAVIKEIEEEGGLEDEDLTSNGREGDRGDEEDHGYEMEVHIRDELDGHVVLGEEAMGNAEASSRQAASEAEDGDEIVIMPRVKMNPSQEQSPASSDTEEDRRMSVPIPMAILPDVGDTNDHSTESIAIADVPPQAQHPTTARASPIPSQVTPGYIPGMPRPMTPRDDFDERSHSTTPRATSPSHAHTHSSSFSMTSPTSSFAAGGQSAFNMSSSFNGSSSLATSLLRREMSSRGSNTSRSGSPMFQRGNEGQENGTQHSASPSYSSTYSTTSWRRPASPLSAQAFQPFSTAVSAPDLSRTPRPSDEPSPPRQSTNSSRPGTPSSFSHNAKNVWAHHRDASWTTSEEAHAQQNGSAGDHNPSASTRSLRSPALPDSPLIEAIHSLHAVTQSMGSASGPLDSRPMSPMSLGGGAPAHSPSASLAFDSPSKRSSRQNHPNNPYANGFFSPIAGSSRSSLESSGSSYHSSECDGRDRVWEVFGDADEAREPKWHDLPPPTGADSENDEAVIKRTAGLTKSDLAKIQEKLVDASIVRQASVPDHRERAASLRRRRPSTSQSNYSYKDITRAAASSSPPQSPTIAAQRPSDDGPDYEANARANALLNSVVDSIRTTGPMSPPPSSPPPAPPATPAAPAMPSNAPRKEAPPSLTIPSIGNSRDVSPATRRNRDLAQLIFGEGEGPAEQDTSQQITIPPQPQQSETSPVAETPATFPMLSPKEHPPTTPLTAGGPYRLRNPSTPRIPRTPEEEAELTREVQRRADAATAALRKSPSATNLNENVQNAPPAGQASRKRISPHQISTPKLVSASTSVDAIALQPAGNQGSTSKFGSRLKRLRGTLRGKTHAVPTGEEVTPFTLGAPSVPSPTPPPPTFRVDPSPPQSQVHTPSESTHEIPTGATGLSKSSSGRGSGFKGLFMSRLRSKSRAGELTPELERKEPQQATGGHTATASMSAMSALYFGDNRERENTYSQPMLSAPLLSRPYAAEQENGPPSSNEPSSSEPDQDGRGSDAQALRQLFDAASNLGLDPDALGELLKRSGSTSTKAPSKWGSMSRSNSVSTTAYESRPSTTIESRSIPEIARDSPLPEEPPSMSSMPEPSMRRSASRKRGQPRPSGEERKSVVRRTIFFPSNTRMSNFDPMSLLKAPTPKGRKRASTSSVLSTRSVQDRAPTPPPARASMGGRHNSVDVPPPVPTIPSSLSSPAQDSFILPVPPPRPSMSADNSNSEGYDSFYDMYSSEQQRRGPSLDSATGPAVEVVEFADGEMIWNIVDGLRDDDRDSTYNVRASFASEYSVGGDSMQVTFKDRSQGGKRLSLRNSTFGSSLKPPSAPAGSASRPETKVFYSSTAQIGRLIEQLANSGSEAGAFNFRQNPNSQSQSSSFVSSTDSNWTVEDRLEHMISSMRPV</sequence>
<evidence type="ECO:0000313" key="4">
    <source>
        <dbReference type="Proteomes" id="UP000007431"/>
    </source>
</evidence>
<dbReference type="Gene3D" id="3.10.620.10">
    <property type="entry name" value="Protein N-terminal glutamine amidohydrolase, alpha beta roll"/>
    <property type="match status" value="1"/>
</dbReference>
<feature type="compositionally biased region" description="Low complexity" evidence="1">
    <location>
        <begin position="1037"/>
        <end position="1054"/>
    </location>
</feature>
<feature type="region of interest" description="Disordered" evidence="1">
    <location>
        <begin position="290"/>
        <end position="340"/>
    </location>
</feature>
<dbReference type="GO" id="GO:0016811">
    <property type="term" value="F:hydrolase activity, acting on carbon-nitrogen (but not peptide) bonds, in linear amides"/>
    <property type="evidence" value="ECO:0007669"/>
    <property type="project" value="InterPro"/>
</dbReference>
<dbReference type="VEuPathDB" id="FungiDB:SCHCODRAFT_02606387"/>
<feature type="compositionally biased region" description="Polar residues" evidence="1">
    <location>
        <begin position="439"/>
        <end position="449"/>
    </location>
</feature>
<feature type="region of interest" description="Disordered" evidence="1">
    <location>
        <begin position="838"/>
        <end position="857"/>
    </location>
</feature>
<feature type="region of interest" description="Disordered" evidence="1">
    <location>
        <begin position="1648"/>
        <end position="1687"/>
    </location>
</feature>
<feature type="compositionally biased region" description="Polar residues" evidence="1">
    <location>
        <begin position="953"/>
        <end position="965"/>
    </location>
</feature>
<feature type="compositionally biased region" description="Polar residues" evidence="1">
    <location>
        <begin position="1544"/>
        <end position="1553"/>
    </location>
</feature>
<reference evidence="3 4" key="1">
    <citation type="journal article" date="2010" name="Nat. Biotechnol.">
        <title>Genome sequence of the model mushroom Schizophyllum commune.</title>
        <authorList>
            <person name="Ohm R.A."/>
            <person name="de Jong J.F."/>
            <person name="Lugones L.G."/>
            <person name="Aerts A."/>
            <person name="Kothe E."/>
            <person name="Stajich J.E."/>
            <person name="de Vries R.P."/>
            <person name="Record E."/>
            <person name="Levasseur A."/>
            <person name="Baker S.E."/>
            <person name="Bartholomew K.A."/>
            <person name="Coutinho P.M."/>
            <person name="Erdmann S."/>
            <person name="Fowler T.J."/>
            <person name="Gathman A.C."/>
            <person name="Lombard V."/>
            <person name="Henrissat B."/>
            <person name="Knabe N."/>
            <person name="Kuees U."/>
            <person name="Lilly W.W."/>
            <person name="Lindquist E."/>
            <person name="Lucas S."/>
            <person name="Magnuson J.K."/>
            <person name="Piumi F."/>
            <person name="Raudaskoski M."/>
            <person name="Salamov A."/>
            <person name="Schmutz J."/>
            <person name="Schwarze F.W.M.R."/>
            <person name="vanKuyk P.A."/>
            <person name="Horton J.S."/>
            <person name="Grigoriev I.V."/>
            <person name="Woesten H.A.B."/>
        </authorList>
    </citation>
    <scope>NUCLEOTIDE SEQUENCE [LARGE SCALE GENOMIC DNA]</scope>
    <source>
        <strain evidence="4">H4-8 / FGSC 9210</strain>
    </source>
</reference>
<feature type="compositionally biased region" description="Polar residues" evidence="1">
    <location>
        <begin position="665"/>
        <end position="683"/>
    </location>
</feature>
<feature type="compositionally biased region" description="Polar residues" evidence="1">
    <location>
        <begin position="1121"/>
        <end position="1132"/>
    </location>
</feature>
<feature type="region of interest" description="Disordered" evidence="1">
    <location>
        <begin position="645"/>
        <end position="727"/>
    </location>
</feature>
<feature type="region of interest" description="Disordered" evidence="1">
    <location>
        <begin position="365"/>
        <end position="385"/>
    </location>
</feature>
<feature type="region of interest" description="Disordered" evidence="1">
    <location>
        <begin position="742"/>
        <end position="823"/>
    </location>
</feature>
<feature type="compositionally biased region" description="Pro residues" evidence="1">
    <location>
        <begin position="967"/>
        <end position="982"/>
    </location>
</feature>
<feature type="compositionally biased region" description="Polar residues" evidence="1">
    <location>
        <begin position="1387"/>
        <end position="1422"/>
    </location>
</feature>
<feature type="region of interest" description="Disordered" evidence="1">
    <location>
        <begin position="1186"/>
        <end position="1599"/>
    </location>
</feature>
<dbReference type="eggNOG" id="ENOG502SEGB">
    <property type="taxonomic scope" value="Eukaryota"/>
</dbReference>
<evidence type="ECO:0000313" key="3">
    <source>
        <dbReference type="EMBL" id="EFJ01073.1"/>
    </source>
</evidence>
<feature type="compositionally biased region" description="Polar residues" evidence="1">
    <location>
        <begin position="694"/>
        <end position="721"/>
    </location>
</feature>
<keyword evidence="4" id="KW-1185">Reference proteome</keyword>
<name>D8PWN8_SCHCM</name>
<dbReference type="InterPro" id="IPR037132">
    <property type="entry name" value="N_Gln_amidohydro_ab_roll_sf"/>
</dbReference>
<evidence type="ECO:0000256" key="1">
    <source>
        <dbReference type="SAM" id="MobiDB-lite"/>
    </source>
</evidence>
<feature type="compositionally biased region" description="Polar residues" evidence="1">
    <location>
        <begin position="216"/>
        <end position="270"/>
    </location>
</feature>
<dbReference type="HOGENOM" id="CLU_250677_0_0_1"/>
<feature type="domain" description="Protein N-terminal glutamine amidohydrolase alpha beta roll" evidence="2">
    <location>
        <begin position="2"/>
        <end position="66"/>
    </location>
</feature>
<feature type="compositionally biased region" description="Low complexity" evidence="1">
    <location>
        <begin position="1670"/>
        <end position="1683"/>
    </location>
</feature>
<dbReference type="STRING" id="578458.D8PWN8"/>
<feature type="compositionally biased region" description="Low complexity" evidence="1">
    <location>
        <begin position="1439"/>
        <end position="1451"/>
    </location>
</feature>
<feature type="compositionally biased region" description="Polar residues" evidence="1">
    <location>
        <begin position="291"/>
        <end position="314"/>
    </location>
</feature>
<dbReference type="OMA" id="PSNVTWN"/>
<dbReference type="InParanoid" id="D8PWN8"/>
<dbReference type="EMBL" id="GL377303">
    <property type="protein sequence ID" value="EFJ01073.1"/>
    <property type="molecule type" value="Genomic_DNA"/>
</dbReference>
<feature type="compositionally biased region" description="Basic and acidic residues" evidence="1">
    <location>
        <begin position="517"/>
        <end position="527"/>
    </location>
</feature>
<dbReference type="VEuPathDB" id="FungiDB:SCHCODRAFT_01270368"/>
<accession>D8PWN8</accession>
<dbReference type="Proteomes" id="UP000007431">
    <property type="component" value="Unassembled WGS sequence"/>
</dbReference>
<feature type="compositionally biased region" description="Low complexity" evidence="1">
    <location>
        <begin position="1714"/>
        <end position="1735"/>
    </location>
</feature>
<feature type="compositionally biased region" description="Low complexity" evidence="1">
    <location>
        <begin position="1295"/>
        <end position="1305"/>
    </location>
</feature>
<feature type="compositionally biased region" description="Pro residues" evidence="1">
    <location>
        <begin position="1212"/>
        <end position="1229"/>
    </location>
</feature>
<feature type="compositionally biased region" description="Low complexity" evidence="1">
    <location>
        <begin position="533"/>
        <end position="579"/>
    </location>
</feature>
<protein>
    <recommendedName>
        <fullName evidence="2">Protein N-terminal glutamine amidohydrolase alpha beta roll domain-containing protein</fullName>
    </recommendedName>
</protein>
<feature type="region of interest" description="Disordered" evidence="1">
    <location>
        <begin position="484"/>
        <end position="629"/>
    </location>
</feature>